<name>A0A840E7K9_9BACT</name>
<dbReference type="Gene3D" id="3.40.720.10">
    <property type="entry name" value="Alkaline Phosphatase, subunit A"/>
    <property type="match status" value="1"/>
</dbReference>
<dbReference type="PROSITE" id="PS00149">
    <property type="entry name" value="SULFATASE_2"/>
    <property type="match status" value="1"/>
</dbReference>
<keyword evidence="2" id="KW-0479">Metal-binding</keyword>
<dbReference type="InterPro" id="IPR017850">
    <property type="entry name" value="Alkaline_phosphatase_core_sf"/>
</dbReference>
<dbReference type="InterPro" id="IPR024607">
    <property type="entry name" value="Sulfatase_CS"/>
</dbReference>
<gene>
    <name evidence="7" type="ORF">GGR28_000649</name>
</gene>
<feature type="domain" description="Sulfatase N-terminal" evidence="6">
    <location>
        <begin position="2"/>
        <end position="315"/>
    </location>
</feature>
<comment type="similarity">
    <text evidence="1">Belongs to the sulfatase family.</text>
</comment>
<comment type="caution">
    <text evidence="7">The sequence shown here is derived from an EMBL/GenBank/DDBJ whole genome shotgun (WGS) entry which is preliminary data.</text>
</comment>
<keyword evidence="8" id="KW-1185">Reference proteome</keyword>
<dbReference type="EMBL" id="JACIFF010000001">
    <property type="protein sequence ID" value="MBB4078048.1"/>
    <property type="molecule type" value="Genomic_DNA"/>
</dbReference>
<dbReference type="InterPro" id="IPR000917">
    <property type="entry name" value="Sulfatase_N"/>
</dbReference>
<protein>
    <submittedName>
        <fullName evidence="7">Arylsulfatase A-like enzyme</fullName>
    </submittedName>
</protein>
<dbReference type="GO" id="GO:0046872">
    <property type="term" value="F:metal ion binding"/>
    <property type="evidence" value="ECO:0007669"/>
    <property type="project" value="UniProtKB-KW"/>
</dbReference>
<evidence type="ECO:0000256" key="3">
    <source>
        <dbReference type="ARBA" id="ARBA00022801"/>
    </source>
</evidence>
<dbReference type="Proteomes" id="UP000576209">
    <property type="component" value="Unassembled WGS sequence"/>
</dbReference>
<evidence type="ECO:0000256" key="1">
    <source>
        <dbReference type="ARBA" id="ARBA00008779"/>
    </source>
</evidence>
<dbReference type="RefSeq" id="WP_319936694.1">
    <property type="nucleotide sequence ID" value="NZ_JACIFF010000001.1"/>
</dbReference>
<dbReference type="PANTHER" id="PTHR42693:SF53">
    <property type="entry name" value="ENDO-4-O-SULFATASE"/>
    <property type="match status" value="1"/>
</dbReference>
<evidence type="ECO:0000256" key="2">
    <source>
        <dbReference type="ARBA" id="ARBA00022723"/>
    </source>
</evidence>
<keyword evidence="3" id="KW-0378">Hydrolase</keyword>
<dbReference type="Pfam" id="PF00884">
    <property type="entry name" value="Sulfatase"/>
    <property type="match status" value="1"/>
</dbReference>
<dbReference type="AlphaFoldDB" id="A0A840E7K9"/>
<evidence type="ECO:0000313" key="7">
    <source>
        <dbReference type="EMBL" id="MBB4078048.1"/>
    </source>
</evidence>
<feature type="region of interest" description="Disordered" evidence="5">
    <location>
        <begin position="254"/>
        <end position="277"/>
    </location>
</feature>
<accession>A0A840E7K9</accession>
<evidence type="ECO:0000256" key="4">
    <source>
        <dbReference type="ARBA" id="ARBA00022837"/>
    </source>
</evidence>
<dbReference type="InterPro" id="IPR050738">
    <property type="entry name" value="Sulfatase"/>
</dbReference>
<proteinExistence type="inferred from homology"/>
<dbReference type="PROSITE" id="PS00523">
    <property type="entry name" value="SULFATASE_1"/>
    <property type="match status" value="1"/>
</dbReference>
<reference evidence="7 8" key="1">
    <citation type="submission" date="2020-08" db="EMBL/GenBank/DDBJ databases">
        <title>Genomic Encyclopedia of Type Strains, Phase IV (KMG-IV): sequencing the most valuable type-strain genomes for metagenomic binning, comparative biology and taxonomic classification.</title>
        <authorList>
            <person name="Goeker M."/>
        </authorList>
    </citation>
    <scope>NUCLEOTIDE SEQUENCE [LARGE SCALE GENOMIC DNA]</scope>
    <source>
        <strain evidence="7 8">DSM 105137</strain>
    </source>
</reference>
<keyword evidence="4" id="KW-0106">Calcium</keyword>
<evidence type="ECO:0000259" key="6">
    <source>
        <dbReference type="Pfam" id="PF00884"/>
    </source>
</evidence>
<dbReference type="SUPFAM" id="SSF53649">
    <property type="entry name" value="Alkaline phosphatase-like"/>
    <property type="match status" value="1"/>
</dbReference>
<evidence type="ECO:0000256" key="5">
    <source>
        <dbReference type="SAM" id="MobiDB-lite"/>
    </source>
</evidence>
<dbReference type="GO" id="GO:0004065">
    <property type="term" value="F:arylsulfatase activity"/>
    <property type="evidence" value="ECO:0007669"/>
    <property type="project" value="TreeGrafter"/>
</dbReference>
<evidence type="ECO:0000313" key="8">
    <source>
        <dbReference type="Proteomes" id="UP000576209"/>
    </source>
</evidence>
<organism evidence="7 8">
    <name type="scientific">Neolewinella aquimaris</name>
    <dbReference type="NCBI Taxonomy" id="1835722"/>
    <lineage>
        <taxon>Bacteria</taxon>
        <taxon>Pseudomonadati</taxon>
        <taxon>Bacteroidota</taxon>
        <taxon>Saprospiria</taxon>
        <taxon>Saprospirales</taxon>
        <taxon>Lewinellaceae</taxon>
        <taxon>Neolewinella</taxon>
    </lineage>
</organism>
<dbReference type="PANTHER" id="PTHR42693">
    <property type="entry name" value="ARYLSULFATASE FAMILY MEMBER"/>
    <property type="match status" value="1"/>
</dbReference>
<sequence>MLILVDDLGYGDVGFNGSKDIPTPQIDRLARSGVIFTDGYVSYPVCGPSRAGLITGRYQDRFGFARNPLFAPNDPDMGLPVAEETIAEVLQKVGYKSVAIGKWHLGAHRSQRPLVQGFDDFFGFLTGGHRYFPEEYVLQDEYEVKRQIDAYRTKLLRNEARVEETEYLTDALSREAVNYIEKYRNDPFFIYLAYNAPHGPLQATEQYLSRFPDIADKRRRTYAAMVGAVDDGVGRVLDQLEALHLEEQTLVVFLSDNGGPERSNGSDNGPLRGQKSDLLEGGVRVPYAMRWPGQIPSGQHYDEMVSSLDILATMVARQTGPAPNANPLDGTDLLPYLTGVRSGAPHDQLFWKKVDEEKHSIRRGNTKLISYQRGPELYALDKDLAEGNNLAPEQSATVDSLESAWKSWDEANHGPVFLGLRQDSLYNTLHPDRFERPKRP</sequence>